<dbReference type="Pfam" id="PF13435">
    <property type="entry name" value="Cytochrome_C554"/>
    <property type="match status" value="1"/>
</dbReference>
<keyword evidence="2" id="KW-0732">Signal</keyword>
<dbReference type="InterPro" id="IPR036280">
    <property type="entry name" value="Multihaem_cyt_sf"/>
</dbReference>
<dbReference type="Gene3D" id="1.10.1130.10">
    <property type="entry name" value="Flavocytochrome C3, Chain A"/>
    <property type="match status" value="1"/>
</dbReference>
<dbReference type="PANTHER" id="PTHR35038">
    <property type="entry name" value="DISSIMILATORY SULFITE REDUCTASE SIRA"/>
    <property type="match status" value="1"/>
</dbReference>
<feature type="domain" description="Cytochrome c" evidence="5">
    <location>
        <begin position="203"/>
        <end position="304"/>
    </location>
</feature>
<keyword evidence="1 4" id="KW-0479">Metal-binding</keyword>
<evidence type="ECO:0000256" key="2">
    <source>
        <dbReference type="ARBA" id="ARBA00022729"/>
    </source>
</evidence>
<dbReference type="GO" id="GO:0046872">
    <property type="term" value="F:metal ion binding"/>
    <property type="evidence" value="ECO:0007669"/>
    <property type="project" value="UniProtKB-KW"/>
</dbReference>
<dbReference type="SUPFAM" id="SSF48695">
    <property type="entry name" value="Multiheme cytochromes"/>
    <property type="match status" value="1"/>
</dbReference>
<dbReference type="Proteomes" id="UP000628448">
    <property type="component" value="Unassembled WGS sequence"/>
</dbReference>
<dbReference type="InterPro" id="IPR051829">
    <property type="entry name" value="Multiheme_Cytochr_ET"/>
</dbReference>
<dbReference type="InterPro" id="IPR009056">
    <property type="entry name" value="Cyt_c-like_dom"/>
</dbReference>
<comment type="caution">
    <text evidence="6">The sequence shown here is derived from an EMBL/GenBank/DDBJ whole genome shotgun (WGS) entry which is preliminary data.</text>
</comment>
<dbReference type="Gene3D" id="3.90.10.10">
    <property type="entry name" value="Cytochrome C3"/>
    <property type="match status" value="1"/>
</dbReference>
<gene>
    <name evidence="6" type="ORF">I5907_03635</name>
</gene>
<protein>
    <recommendedName>
        <fullName evidence="5">Cytochrome c domain-containing protein</fullName>
    </recommendedName>
</protein>
<evidence type="ECO:0000256" key="1">
    <source>
        <dbReference type="ARBA" id="ARBA00022723"/>
    </source>
</evidence>
<dbReference type="RefSeq" id="WP_196989366.1">
    <property type="nucleotide sequence ID" value="NZ_JADWYR010000001.1"/>
</dbReference>
<evidence type="ECO:0000256" key="3">
    <source>
        <dbReference type="ARBA" id="ARBA00023004"/>
    </source>
</evidence>
<dbReference type="GO" id="GO:0009055">
    <property type="term" value="F:electron transfer activity"/>
    <property type="evidence" value="ECO:0007669"/>
    <property type="project" value="InterPro"/>
</dbReference>
<dbReference type="PANTHER" id="PTHR35038:SF8">
    <property type="entry name" value="C-TYPE POLYHEME CYTOCHROME OMCC"/>
    <property type="match status" value="1"/>
</dbReference>
<evidence type="ECO:0000259" key="5">
    <source>
        <dbReference type="PROSITE" id="PS51007"/>
    </source>
</evidence>
<evidence type="ECO:0000256" key="4">
    <source>
        <dbReference type="PROSITE-ProRule" id="PRU00433"/>
    </source>
</evidence>
<reference evidence="6" key="1">
    <citation type="submission" date="2020-11" db="EMBL/GenBank/DDBJ databases">
        <title>Bacterial whole genome sequence for Panacibacter sp. DH6.</title>
        <authorList>
            <person name="Le V."/>
            <person name="Ko S."/>
            <person name="Ahn C.-Y."/>
            <person name="Oh H.-M."/>
        </authorList>
    </citation>
    <scope>NUCLEOTIDE SEQUENCE</scope>
    <source>
        <strain evidence="6">DH6</strain>
    </source>
</reference>
<keyword evidence="4" id="KW-0349">Heme</keyword>
<name>A0A931E6P1_9BACT</name>
<organism evidence="6 7">
    <name type="scientific">Panacibacter microcysteis</name>
    <dbReference type="NCBI Taxonomy" id="2793269"/>
    <lineage>
        <taxon>Bacteria</taxon>
        <taxon>Pseudomonadati</taxon>
        <taxon>Bacteroidota</taxon>
        <taxon>Chitinophagia</taxon>
        <taxon>Chitinophagales</taxon>
        <taxon>Chitinophagaceae</taxon>
        <taxon>Panacibacter</taxon>
    </lineage>
</organism>
<proteinExistence type="predicted"/>
<dbReference type="EMBL" id="JADWYR010000001">
    <property type="protein sequence ID" value="MBG9375309.1"/>
    <property type="molecule type" value="Genomic_DNA"/>
</dbReference>
<accession>A0A931E6P1</accession>
<evidence type="ECO:0000313" key="7">
    <source>
        <dbReference type="Proteomes" id="UP000628448"/>
    </source>
</evidence>
<keyword evidence="7" id="KW-1185">Reference proteome</keyword>
<sequence>MQLLKKIQKSFWVSIFVFAGTLFFAKCIEQQDKSIGGDRLKPPEDFKGKAFAGSVVCGECHKDIYEKHLQTAHYLTSQPATGNSIHGNFDSGKNVFPYSDSIKVVMQHEGNDYFQIEYVNGLVKRKERFDITVGSGKKGQTFLYWNAAKILQLPVFYYTDYAEWANSPGYPGRVIYNRPITSRCLECHTTFAKKISDEQAEPEDFEKGKIVFGVDCERCHGAGADHVSFQRTHKDKGEARFITNPAKLSRLQQLDLCALCHGGKLSKTKPSFSFQVGDSLKDFFAADTSAQNVADIDVHGNQLGLLSASKCFRMTEMTCSSCHNTHENETGKIEMFSKKCMACHSTGHNNFCGLMKTYGAVIEANCIDCHMPVQASKAILFLRAGSNEPSTAFMRSHYIKVYPFETKKVMQLIHANKKKDKK</sequence>
<dbReference type="PROSITE" id="PS51007">
    <property type="entry name" value="CYTC"/>
    <property type="match status" value="1"/>
</dbReference>
<dbReference type="GO" id="GO:0020037">
    <property type="term" value="F:heme binding"/>
    <property type="evidence" value="ECO:0007669"/>
    <property type="project" value="InterPro"/>
</dbReference>
<dbReference type="AlphaFoldDB" id="A0A931E6P1"/>
<evidence type="ECO:0000313" key="6">
    <source>
        <dbReference type="EMBL" id="MBG9375309.1"/>
    </source>
</evidence>
<dbReference type="InterPro" id="IPR023155">
    <property type="entry name" value="Cyt_c-552/4"/>
</dbReference>
<dbReference type="CDD" id="cd08168">
    <property type="entry name" value="Cytochrom_C3"/>
    <property type="match status" value="1"/>
</dbReference>
<keyword evidence="3 4" id="KW-0408">Iron</keyword>